<feature type="transmembrane region" description="Helical" evidence="1">
    <location>
        <begin position="112"/>
        <end position="130"/>
    </location>
</feature>
<dbReference type="Pfam" id="PF15055">
    <property type="entry name" value="DMAC1_Dmo2"/>
    <property type="match status" value="1"/>
</dbReference>
<gene>
    <name evidence="3" type="ORF">CDD82_1790</name>
</gene>
<evidence type="ECO:0000256" key="1">
    <source>
        <dbReference type="SAM" id="Phobius"/>
    </source>
</evidence>
<dbReference type="OrthoDB" id="6604875at2759"/>
<keyword evidence="1" id="KW-0812">Transmembrane</keyword>
<evidence type="ECO:0000313" key="3">
    <source>
        <dbReference type="EMBL" id="PHH80381.1"/>
    </source>
</evidence>
<dbReference type="PANTHER" id="PTHR28048">
    <property type="entry name" value="ACR195WP"/>
    <property type="match status" value="1"/>
</dbReference>
<keyword evidence="1" id="KW-0472">Membrane</keyword>
<keyword evidence="1" id="KW-1133">Transmembrane helix</keyword>
<dbReference type="InterPro" id="IPR028036">
    <property type="entry name" value="DMAC1-like_dom"/>
</dbReference>
<dbReference type="EMBL" id="NJEU01000157">
    <property type="protein sequence ID" value="PHH80381.1"/>
    <property type="molecule type" value="Genomic_DNA"/>
</dbReference>
<dbReference type="InterPro" id="IPR053092">
    <property type="entry name" value="Mitochondrial_unc_protein"/>
</dbReference>
<dbReference type="PANTHER" id="PTHR28048:SF1">
    <property type="entry name" value="ACR195WP"/>
    <property type="match status" value="1"/>
</dbReference>
<dbReference type="Proteomes" id="UP000224854">
    <property type="component" value="Unassembled WGS sequence"/>
</dbReference>
<sequence>MLTQQPFTEHRTLDSVALKLHAPNLFSRRALKSAGNMARDQITLQSLQKPEDLKGLLRHDGDENCLGCKVVGSGAFFALGIYSYVSGMSQLEKQRDLIAQSRSMFGIKSRKFGIVGISLGLAWMGLWRAFR</sequence>
<keyword evidence="4" id="KW-1185">Reference proteome</keyword>
<evidence type="ECO:0000313" key="4">
    <source>
        <dbReference type="Proteomes" id="UP000224854"/>
    </source>
</evidence>
<name>A0A2C5ZM47_9HYPO</name>
<comment type="caution">
    <text evidence="3">The sequence shown here is derived from an EMBL/GenBank/DDBJ whole genome shotgun (WGS) entry which is preliminary data.</text>
</comment>
<evidence type="ECO:0000259" key="2">
    <source>
        <dbReference type="Pfam" id="PF15055"/>
    </source>
</evidence>
<protein>
    <recommendedName>
        <fullName evidence="2">Distal membrane-arm assembly complex protein 1-like domain-containing protein</fullName>
    </recommendedName>
</protein>
<reference evidence="3 4" key="1">
    <citation type="submission" date="2017-06" db="EMBL/GenBank/DDBJ databases">
        <title>Ant-infecting Ophiocordyceps genomes reveal a high diversity of potential behavioral manipulation genes and a possible major role for enterotoxins.</title>
        <authorList>
            <person name="De Bekker C."/>
            <person name="Evans H.C."/>
            <person name="Brachmann A."/>
            <person name="Hughes D.P."/>
        </authorList>
    </citation>
    <scope>NUCLEOTIDE SEQUENCE [LARGE SCALE GENOMIC DNA]</scope>
    <source>
        <strain evidence="3 4">1348a</strain>
    </source>
</reference>
<feature type="domain" description="Distal membrane-arm assembly complex protein 1-like" evidence="2">
    <location>
        <begin position="64"/>
        <end position="93"/>
    </location>
</feature>
<proteinExistence type="predicted"/>
<accession>A0A2C5ZM47</accession>
<dbReference type="AlphaFoldDB" id="A0A2C5ZM47"/>
<organism evidence="3 4">
    <name type="scientific">Ophiocordyceps australis</name>
    <dbReference type="NCBI Taxonomy" id="1399860"/>
    <lineage>
        <taxon>Eukaryota</taxon>
        <taxon>Fungi</taxon>
        <taxon>Dikarya</taxon>
        <taxon>Ascomycota</taxon>
        <taxon>Pezizomycotina</taxon>
        <taxon>Sordariomycetes</taxon>
        <taxon>Hypocreomycetidae</taxon>
        <taxon>Hypocreales</taxon>
        <taxon>Ophiocordycipitaceae</taxon>
        <taxon>Ophiocordyceps</taxon>
    </lineage>
</organism>